<name>A0ACA9NL22_9GLOM</name>
<sequence>KELTKDIEEQNLTKDEILVKYNSNIKTLTATTKEIEDKTCNIYIYGFPRTGKLYLAQILFLDAYNKSNEDRKWYPNFNKNNEHDLVIYNEFFRSDLKYTKFLNLLDRRDFSVQFKGSNVNYTPKVQVFTANSSLREQYTYHEDILFV</sequence>
<proteinExistence type="predicted"/>
<organism evidence="1 2">
    <name type="scientific">Scutellospora calospora</name>
    <dbReference type="NCBI Taxonomy" id="85575"/>
    <lineage>
        <taxon>Eukaryota</taxon>
        <taxon>Fungi</taxon>
        <taxon>Fungi incertae sedis</taxon>
        <taxon>Mucoromycota</taxon>
        <taxon>Glomeromycotina</taxon>
        <taxon>Glomeromycetes</taxon>
        <taxon>Diversisporales</taxon>
        <taxon>Gigasporaceae</taxon>
        <taxon>Scutellospora</taxon>
    </lineage>
</organism>
<protein>
    <submittedName>
        <fullName evidence="1">9104_t:CDS:1</fullName>
    </submittedName>
</protein>
<accession>A0ACA9NL22</accession>
<dbReference type="Proteomes" id="UP000789860">
    <property type="component" value="Unassembled WGS sequence"/>
</dbReference>
<comment type="caution">
    <text evidence="1">The sequence shown here is derived from an EMBL/GenBank/DDBJ whole genome shotgun (WGS) entry which is preliminary data.</text>
</comment>
<feature type="non-terminal residue" evidence="1">
    <location>
        <position position="1"/>
    </location>
</feature>
<reference evidence="1" key="1">
    <citation type="submission" date="2021-06" db="EMBL/GenBank/DDBJ databases">
        <authorList>
            <person name="Kallberg Y."/>
            <person name="Tangrot J."/>
            <person name="Rosling A."/>
        </authorList>
    </citation>
    <scope>NUCLEOTIDE SEQUENCE</scope>
    <source>
        <strain evidence="1">AU212A</strain>
    </source>
</reference>
<evidence type="ECO:0000313" key="2">
    <source>
        <dbReference type="Proteomes" id="UP000789860"/>
    </source>
</evidence>
<keyword evidence="2" id="KW-1185">Reference proteome</keyword>
<evidence type="ECO:0000313" key="1">
    <source>
        <dbReference type="EMBL" id="CAG8661602.1"/>
    </source>
</evidence>
<gene>
    <name evidence="1" type="ORF">SCALOS_LOCUS9051</name>
</gene>
<dbReference type="EMBL" id="CAJVPM010026356">
    <property type="protein sequence ID" value="CAG8661602.1"/>
    <property type="molecule type" value="Genomic_DNA"/>
</dbReference>